<proteinExistence type="predicted"/>
<name>A0A1Y1V5J4_9FUNG</name>
<comment type="caution">
    <text evidence="2">The sequence shown here is derived from an EMBL/GenBank/DDBJ whole genome shotgun (WGS) entry which is preliminary data.</text>
</comment>
<keyword evidence="1" id="KW-0812">Transmembrane</keyword>
<reference evidence="2 3" key="1">
    <citation type="submission" date="2016-08" db="EMBL/GenBank/DDBJ databases">
        <title>Genomes of anaerobic fungi encode conserved fungal cellulosomes for biomass hydrolysis.</title>
        <authorList>
            <consortium name="DOE Joint Genome Institute"/>
            <person name="Haitjema C.H."/>
            <person name="Gilmore S.P."/>
            <person name="Henske J.K."/>
            <person name="Solomon K.V."/>
            <person name="De Groot R."/>
            <person name="Kuo A."/>
            <person name="Mondo S.J."/>
            <person name="Salamov A.A."/>
            <person name="Labutti K."/>
            <person name="Zhao Z."/>
            <person name="Chiniquy J."/>
            <person name="Barry K."/>
            <person name="Brewer H.M."/>
            <person name="Purvine S.O."/>
            <person name="Wright A.T."/>
            <person name="Boxma B."/>
            <person name="Van Alen T."/>
            <person name="Hackstein J.H."/>
            <person name="Baker S.E."/>
            <person name="Grigoriev I.V."/>
            <person name="O'Malley M.A."/>
        </authorList>
    </citation>
    <scope>NUCLEOTIDE SEQUENCE [LARGE SCALE GENOMIC DNA]</scope>
    <source>
        <strain evidence="3">finn</strain>
    </source>
</reference>
<accession>A0A1Y1V5J4</accession>
<feature type="transmembrane region" description="Helical" evidence="1">
    <location>
        <begin position="106"/>
        <end position="124"/>
    </location>
</feature>
<dbReference type="Proteomes" id="UP000193719">
    <property type="component" value="Unassembled WGS sequence"/>
</dbReference>
<keyword evidence="3" id="KW-1185">Reference proteome</keyword>
<reference evidence="2 3" key="2">
    <citation type="submission" date="2016-08" db="EMBL/GenBank/DDBJ databases">
        <title>Pervasive Adenine N6-methylation of Active Genes in Fungi.</title>
        <authorList>
            <consortium name="DOE Joint Genome Institute"/>
            <person name="Mondo S.J."/>
            <person name="Dannebaum R.O."/>
            <person name="Kuo R.C."/>
            <person name="Labutti K."/>
            <person name="Haridas S."/>
            <person name="Kuo A."/>
            <person name="Salamov A."/>
            <person name="Ahrendt S.R."/>
            <person name="Lipzen A."/>
            <person name="Sullivan W."/>
            <person name="Andreopoulos W.B."/>
            <person name="Clum A."/>
            <person name="Lindquist E."/>
            <person name="Daum C."/>
            <person name="Ramamoorthy G.K."/>
            <person name="Gryganskyi A."/>
            <person name="Culley D."/>
            <person name="Magnuson J.K."/>
            <person name="James T.Y."/>
            <person name="O'Malley M.A."/>
            <person name="Stajich J.E."/>
            <person name="Spatafora J.W."/>
            <person name="Visel A."/>
            <person name="Grigoriev I.V."/>
        </authorList>
    </citation>
    <scope>NUCLEOTIDE SEQUENCE [LARGE SCALE GENOMIC DNA]</scope>
    <source>
        <strain evidence="3">finn</strain>
    </source>
</reference>
<feature type="transmembrane region" description="Helical" evidence="1">
    <location>
        <begin position="74"/>
        <end position="94"/>
    </location>
</feature>
<feature type="transmembrane region" description="Helical" evidence="1">
    <location>
        <begin position="154"/>
        <end position="176"/>
    </location>
</feature>
<protein>
    <submittedName>
        <fullName evidence="2">Uncharacterized protein</fullName>
    </submittedName>
</protein>
<dbReference type="AlphaFoldDB" id="A0A1Y1V5J4"/>
<sequence>MGIFIIVFYINFLLYTAVKEVTFNFSAYLPPPQAGGSIIEKIFNTFLIIYSVVGDWYPTLRTKAVIKNKRSIKFVYAACLIYNALKIYCFSKMYSKEMFRISFDDYQLIVIGSIIYDITILYVMRKNLFNRTNMNNSKMLKNSFMERFKQTSEYRIYCSIIVSLFLIPMIILYHIYKYILNKNVDRDQFGNGIAPLLQTYLDIVLSFNYYIIFIDQILLKFYVKRKDSNYKISSHSITSSYNKGMSSFNPTASYNSITSIHGNPVPTYNGLSTSLYKYNNNSSSTSISNSYYNNILNQNRKDSIKNMNMNQNNFDEEMNFSYNIIKNASTLHNGKNDRLNSNEYAIHLNSNDNDQIATRKYSLKNQF</sequence>
<organism evidence="2 3">
    <name type="scientific">Piromyces finnis</name>
    <dbReference type="NCBI Taxonomy" id="1754191"/>
    <lineage>
        <taxon>Eukaryota</taxon>
        <taxon>Fungi</taxon>
        <taxon>Fungi incertae sedis</taxon>
        <taxon>Chytridiomycota</taxon>
        <taxon>Chytridiomycota incertae sedis</taxon>
        <taxon>Neocallimastigomycetes</taxon>
        <taxon>Neocallimastigales</taxon>
        <taxon>Neocallimastigaceae</taxon>
        <taxon>Piromyces</taxon>
    </lineage>
</organism>
<dbReference type="EMBL" id="MCFH01000030">
    <property type="protein sequence ID" value="ORX47664.1"/>
    <property type="molecule type" value="Genomic_DNA"/>
</dbReference>
<evidence type="ECO:0000256" key="1">
    <source>
        <dbReference type="SAM" id="Phobius"/>
    </source>
</evidence>
<evidence type="ECO:0000313" key="3">
    <source>
        <dbReference type="Proteomes" id="UP000193719"/>
    </source>
</evidence>
<evidence type="ECO:0000313" key="2">
    <source>
        <dbReference type="EMBL" id="ORX47664.1"/>
    </source>
</evidence>
<keyword evidence="1" id="KW-0472">Membrane</keyword>
<keyword evidence="1" id="KW-1133">Transmembrane helix</keyword>
<gene>
    <name evidence="2" type="ORF">BCR36DRAFT_295162</name>
</gene>
<feature type="transmembrane region" description="Helical" evidence="1">
    <location>
        <begin position="35"/>
        <end position="53"/>
    </location>
</feature>